<dbReference type="InterPro" id="IPR038765">
    <property type="entry name" value="Papain-like_cys_pep_sf"/>
</dbReference>
<dbReference type="STRING" id="1036808.A0A0C3D6G4"/>
<dbReference type="HOGENOM" id="CLU_1876656_0_0_1"/>
<evidence type="ECO:0008006" key="3">
    <source>
        <dbReference type="Google" id="ProtNLM"/>
    </source>
</evidence>
<organism evidence="1 2">
    <name type="scientific">Scleroderma citrinum Foug A</name>
    <dbReference type="NCBI Taxonomy" id="1036808"/>
    <lineage>
        <taxon>Eukaryota</taxon>
        <taxon>Fungi</taxon>
        <taxon>Dikarya</taxon>
        <taxon>Basidiomycota</taxon>
        <taxon>Agaricomycotina</taxon>
        <taxon>Agaricomycetes</taxon>
        <taxon>Agaricomycetidae</taxon>
        <taxon>Boletales</taxon>
        <taxon>Sclerodermatineae</taxon>
        <taxon>Sclerodermataceae</taxon>
        <taxon>Scleroderma</taxon>
    </lineage>
</organism>
<name>A0A0C3D6G4_9AGAM</name>
<evidence type="ECO:0000313" key="1">
    <source>
        <dbReference type="EMBL" id="KIM51656.1"/>
    </source>
</evidence>
<accession>A0A0C3D6G4</accession>
<feature type="non-terminal residue" evidence="1">
    <location>
        <position position="1"/>
    </location>
</feature>
<protein>
    <recommendedName>
        <fullName evidence="3">Ubiquitin-like protease family profile domain-containing protein</fullName>
    </recommendedName>
</protein>
<proteinExistence type="predicted"/>
<dbReference type="AlphaFoldDB" id="A0A0C3D6G4"/>
<dbReference type="Gene3D" id="3.40.395.10">
    <property type="entry name" value="Adenoviral Proteinase, Chain A"/>
    <property type="match status" value="1"/>
</dbReference>
<reference evidence="2" key="2">
    <citation type="submission" date="2015-01" db="EMBL/GenBank/DDBJ databases">
        <title>Evolutionary Origins and Diversification of the Mycorrhizal Mutualists.</title>
        <authorList>
            <consortium name="DOE Joint Genome Institute"/>
            <consortium name="Mycorrhizal Genomics Consortium"/>
            <person name="Kohler A."/>
            <person name="Kuo A."/>
            <person name="Nagy L.G."/>
            <person name="Floudas D."/>
            <person name="Copeland A."/>
            <person name="Barry K.W."/>
            <person name="Cichocki N."/>
            <person name="Veneault-Fourrey C."/>
            <person name="LaButti K."/>
            <person name="Lindquist E.A."/>
            <person name="Lipzen A."/>
            <person name="Lundell T."/>
            <person name="Morin E."/>
            <person name="Murat C."/>
            <person name="Riley R."/>
            <person name="Ohm R."/>
            <person name="Sun H."/>
            <person name="Tunlid A."/>
            <person name="Henrissat B."/>
            <person name="Grigoriev I.V."/>
            <person name="Hibbett D.S."/>
            <person name="Martin F."/>
        </authorList>
    </citation>
    <scope>NUCLEOTIDE SEQUENCE [LARGE SCALE GENOMIC DNA]</scope>
    <source>
        <strain evidence="2">Foug A</strain>
    </source>
</reference>
<gene>
    <name evidence="1" type="ORF">SCLCIDRAFT_142777</name>
</gene>
<dbReference type="Proteomes" id="UP000053989">
    <property type="component" value="Unassembled WGS sequence"/>
</dbReference>
<dbReference type="EMBL" id="KN822246">
    <property type="protein sequence ID" value="KIM51656.1"/>
    <property type="molecule type" value="Genomic_DNA"/>
</dbReference>
<dbReference type="InParanoid" id="A0A0C3D6G4"/>
<keyword evidence="2" id="KW-1185">Reference proteome</keyword>
<reference evidence="1 2" key="1">
    <citation type="submission" date="2014-04" db="EMBL/GenBank/DDBJ databases">
        <authorList>
            <consortium name="DOE Joint Genome Institute"/>
            <person name="Kuo A."/>
            <person name="Kohler A."/>
            <person name="Nagy L.G."/>
            <person name="Floudas D."/>
            <person name="Copeland A."/>
            <person name="Barry K.W."/>
            <person name="Cichocki N."/>
            <person name="Veneault-Fourrey C."/>
            <person name="LaButti K."/>
            <person name="Lindquist E.A."/>
            <person name="Lipzen A."/>
            <person name="Lundell T."/>
            <person name="Morin E."/>
            <person name="Murat C."/>
            <person name="Sun H."/>
            <person name="Tunlid A."/>
            <person name="Henrissat B."/>
            <person name="Grigoriev I.V."/>
            <person name="Hibbett D.S."/>
            <person name="Martin F."/>
            <person name="Nordberg H.P."/>
            <person name="Cantor M.N."/>
            <person name="Hua S.X."/>
        </authorList>
    </citation>
    <scope>NUCLEOTIDE SEQUENCE [LARGE SCALE GENOMIC DNA]</scope>
    <source>
        <strain evidence="1 2">Foug A</strain>
    </source>
</reference>
<evidence type="ECO:0000313" key="2">
    <source>
        <dbReference type="Proteomes" id="UP000053989"/>
    </source>
</evidence>
<dbReference type="SUPFAM" id="SSF54001">
    <property type="entry name" value="Cysteine proteinases"/>
    <property type="match status" value="1"/>
</dbReference>
<dbReference type="OrthoDB" id="2976051at2759"/>
<sequence>LTEQKPWKHEMKDIIQLIAHLSHVAFKRLGVPWNDGGSWSAHPIVVKPLQFNGYDCGLWVLALISAILRGYDITNLHEGDMPEFCHYLFLAYQYLASSYIGLLLYGFPPISNSNASSVIQWMSQACHCNQHATIWS</sequence>